<evidence type="ECO:0000313" key="1">
    <source>
        <dbReference type="EMBL" id="PNX62442.1"/>
    </source>
</evidence>
<gene>
    <name evidence="1" type="ORF">L195_g061147</name>
</gene>
<name>A0A2K3K847_TRIPR</name>
<dbReference type="PANTHER" id="PTHR47481">
    <property type="match status" value="1"/>
</dbReference>
<sequence>MSSAADTNHKNDLPSTISVKLDRDNYPLWQSLVLPVIRGCKLDCYMLGTKKCPEQFITAADKSKQINPEFQEWQAQDQKLLGWLLNSMTVDIVTQLMHCESSKQLWDEAQSL</sequence>
<reference evidence="1 2" key="2">
    <citation type="journal article" date="2017" name="Front. Plant Sci.">
        <title>Gene Classification and Mining of Molecular Markers Useful in Red Clover (Trifolium pratense) Breeding.</title>
        <authorList>
            <person name="Istvanek J."/>
            <person name="Dluhosova J."/>
            <person name="Dluhos P."/>
            <person name="Patkova L."/>
            <person name="Nedelnik J."/>
            <person name="Repkova J."/>
        </authorList>
    </citation>
    <scope>NUCLEOTIDE SEQUENCE [LARGE SCALE GENOMIC DNA]</scope>
    <source>
        <strain evidence="2">cv. Tatra</strain>
        <tissue evidence="1">Young leaves</tissue>
    </source>
</reference>
<reference evidence="1 2" key="1">
    <citation type="journal article" date="2014" name="Am. J. Bot.">
        <title>Genome assembly and annotation for red clover (Trifolium pratense; Fabaceae).</title>
        <authorList>
            <person name="Istvanek J."/>
            <person name="Jaros M."/>
            <person name="Krenek A."/>
            <person name="Repkova J."/>
        </authorList>
    </citation>
    <scope>NUCLEOTIDE SEQUENCE [LARGE SCALE GENOMIC DNA]</scope>
    <source>
        <strain evidence="2">cv. Tatra</strain>
        <tissue evidence="1">Young leaves</tissue>
    </source>
</reference>
<accession>A0A2K3K847</accession>
<proteinExistence type="predicted"/>
<dbReference type="EMBL" id="ASHM01147949">
    <property type="protein sequence ID" value="PNX62442.1"/>
    <property type="molecule type" value="Genomic_DNA"/>
</dbReference>
<organism evidence="1 2">
    <name type="scientific">Trifolium pratense</name>
    <name type="common">Red clover</name>
    <dbReference type="NCBI Taxonomy" id="57577"/>
    <lineage>
        <taxon>Eukaryota</taxon>
        <taxon>Viridiplantae</taxon>
        <taxon>Streptophyta</taxon>
        <taxon>Embryophyta</taxon>
        <taxon>Tracheophyta</taxon>
        <taxon>Spermatophyta</taxon>
        <taxon>Magnoliopsida</taxon>
        <taxon>eudicotyledons</taxon>
        <taxon>Gunneridae</taxon>
        <taxon>Pentapetalae</taxon>
        <taxon>rosids</taxon>
        <taxon>fabids</taxon>
        <taxon>Fabales</taxon>
        <taxon>Fabaceae</taxon>
        <taxon>Papilionoideae</taxon>
        <taxon>50 kb inversion clade</taxon>
        <taxon>NPAAA clade</taxon>
        <taxon>Hologalegina</taxon>
        <taxon>IRL clade</taxon>
        <taxon>Trifolieae</taxon>
        <taxon>Trifolium</taxon>
    </lineage>
</organism>
<comment type="caution">
    <text evidence="1">The sequence shown here is derived from an EMBL/GenBank/DDBJ whole genome shotgun (WGS) entry which is preliminary data.</text>
</comment>
<evidence type="ECO:0000313" key="2">
    <source>
        <dbReference type="Proteomes" id="UP000236291"/>
    </source>
</evidence>
<protein>
    <recommendedName>
        <fullName evidence="3">Glutamate receptor</fullName>
    </recommendedName>
</protein>
<evidence type="ECO:0008006" key="3">
    <source>
        <dbReference type="Google" id="ProtNLM"/>
    </source>
</evidence>
<dbReference type="Proteomes" id="UP000236291">
    <property type="component" value="Unassembled WGS sequence"/>
</dbReference>
<feature type="non-terminal residue" evidence="1">
    <location>
        <position position="112"/>
    </location>
</feature>
<dbReference type="AlphaFoldDB" id="A0A2K3K847"/>
<dbReference type="PANTHER" id="PTHR47481:SF31">
    <property type="entry name" value="OS01G0873500 PROTEIN"/>
    <property type="match status" value="1"/>
</dbReference>